<organism evidence="1 2">
    <name type="scientific">Gordonia otitidis (strain DSM 44809 / CCUG 52243 / JCM 12355 / NBRC 100426 / IFM 10032)</name>
    <dbReference type="NCBI Taxonomy" id="1108044"/>
    <lineage>
        <taxon>Bacteria</taxon>
        <taxon>Bacillati</taxon>
        <taxon>Actinomycetota</taxon>
        <taxon>Actinomycetes</taxon>
        <taxon>Mycobacteriales</taxon>
        <taxon>Gordoniaceae</taxon>
        <taxon>Gordonia</taxon>
    </lineage>
</organism>
<dbReference type="EMBL" id="BAFB01000074">
    <property type="protein sequence ID" value="GAB33603.1"/>
    <property type="molecule type" value="Genomic_DNA"/>
</dbReference>
<proteinExistence type="predicted"/>
<evidence type="ECO:0000313" key="1">
    <source>
        <dbReference type="EMBL" id="GAB33603.1"/>
    </source>
</evidence>
<keyword evidence="2" id="KW-1185">Reference proteome</keyword>
<name>H5TJE5_GORO1</name>
<reference evidence="1" key="1">
    <citation type="submission" date="2012-02" db="EMBL/GenBank/DDBJ databases">
        <title>Whole genome shotgun sequence of Gordonia otitidis NBRC 100426.</title>
        <authorList>
            <person name="Yoshida I."/>
            <person name="Hosoyama A."/>
            <person name="Tsuchikane K."/>
            <person name="Katsumata H."/>
            <person name="Yamazaki S."/>
            <person name="Fujita N."/>
        </authorList>
    </citation>
    <scope>NUCLEOTIDE SEQUENCE [LARGE SCALE GENOMIC DNA]</scope>
    <source>
        <strain evidence="1">NBRC 100426</strain>
    </source>
</reference>
<comment type="caution">
    <text evidence="1">The sequence shown here is derived from an EMBL/GenBank/DDBJ whole genome shotgun (WGS) entry which is preliminary data.</text>
</comment>
<dbReference type="AlphaFoldDB" id="H5TJE5"/>
<sequence length="173" mass="18764">MDRFNYVMPDWLSQLLDTKIEISSMGALLGTLSDVAEVCLAGGGMLRKRGADHEDISVEQLRGLTRYAANQMTFMGSRSSAEWAEAGVGPNEVVIHSEWLADVAEAARTLSYNVGQFDKFPVPVVFDTADAFRQHLDEQASFAARFHDHVVSEALAAEQAAGQSAPRVADSSS</sequence>
<dbReference type="Proteomes" id="UP000005038">
    <property type="component" value="Unassembled WGS sequence"/>
</dbReference>
<evidence type="ECO:0000313" key="2">
    <source>
        <dbReference type="Proteomes" id="UP000005038"/>
    </source>
</evidence>
<protein>
    <submittedName>
        <fullName evidence="1">Uncharacterized protein</fullName>
    </submittedName>
</protein>
<gene>
    <name evidence="1" type="ORF">GOOTI_074_00050</name>
</gene>
<dbReference type="STRING" id="1108044.GOOTI_074_00050"/>
<accession>H5TJE5</accession>